<reference evidence="3 4" key="1">
    <citation type="submission" date="2019-02" db="EMBL/GenBank/DDBJ databases">
        <title>Deep-cultivation of Planctomycetes and their phenomic and genomic characterization uncovers novel biology.</title>
        <authorList>
            <person name="Wiegand S."/>
            <person name="Jogler M."/>
            <person name="Boedeker C."/>
            <person name="Pinto D."/>
            <person name="Vollmers J."/>
            <person name="Rivas-Marin E."/>
            <person name="Kohn T."/>
            <person name="Peeters S.H."/>
            <person name="Heuer A."/>
            <person name="Rast P."/>
            <person name="Oberbeckmann S."/>
            <person name="Bunk B."/>
            <person name="Jeske O."/>
            <person name="Meyerdierks A."/>
            <person name="Storesund J.E."/>
            <person name="Kallscheuer N."/>
            <person name="Luecker S."/>
            <person name="Lage O.M."/>
            <person name="Pohl T."/>
            <person name="Merkel B.J."/>
            <person name="Hornburger P."/>
            <person name="Mueller R.-W."/>
            <person name="Bruemmer F."/>
            <person name="Labrenz M."/>
            <person name="Spormann A.M."/>
            <person name="Op Den Camp H."/>
            <person name="Overmann J."/>
            <person name="Amann R."/>
            <person name="Jetten M.S.M."/>
            <person name="Mascher T."/>
            <person name="Medema M.H."/>
            <person name="Devos D.P."/>
            <person name="Kaster A.-K."/>
            <person name="Ovreas L."/>
            <person name="Rohde M."/>
            <person name="Galperin M.Y."/>
            <person name="Jogler C."/>
        </authorList>
    </citation>
    <scope>NUCLEOTIDE SEQUENCE [LARGE SCALE GENOMIC DNA]</scope>
    <source>
        <strain evidence="3 4">Pan14r</strain>
    </source>
</reference>
<keyword evidence="1" id="KW-0175">Coiled coil</keyword>
<feature type="coiled-coil region" evidence="1">
    <location>
        <begin position="232"/>
        <end position="300"/>
    </location>
</feature>
<feature type="coiled-coil region" evidence="1">
    <location>
        <begin position="16"/>
        <end position="50"/>
    </location>
</feature>
<proteinExistence type="predicted"/>
<name>A0A5C5Y4J0_9PLAN</name>
<feature type="compositionally biased region" description="Basic residues" evidence="2">
    <location>
        <begin position="463"/>
        <end position="477"/>
    </location>
</feature>
<comment type="caution">
    <text evidence="3">The sequence shown here is derived from an EMBL/GenBank/DDBJ whole genome shotgun (WGS) entry which is preliminary data.</text>
</comment>
<feature type="region of interest" description="Disordered" evidence="2">
    <location>
        <begin position="457"/>
        <end position="477"/>
    </location>
</feature>
<dbReference type="Proteomes" id="UP000317238">
    <property type="component" value="Unassembled WGS sequence"/>
</dbReference>
<evidence type="ECO:0000313" key="4">
    <source>
        <dbReference type="Proteomes" id="UP000317238"/>
    </source>
</evidence>
<protein>
    <recommendedName>
        <fullName evidence="5">Chromosome partition protein Smc</fullName>
    </recommendedName>
</protein>
<dbReference type="EMBL" id="SJPL01000001">
    <property type="protein sequence ID" value="TWT68292.1"/>
    <property type="molecule type" value="Genomic_DNA"/>
</dbReference>
<sequence length="477" mass="54711">MPLTGPQVHQQLLTAQAGQQNRLQQARQQIQNADQRREQLEQQRDHAMVELAEYFLPELTPDAVRTTWQEIRPTINEILHRKEQAVDDLRQQLDQIALQHGHAEQTLTEWNAQHDLIEEEIESLAATIESRLGADLKFAQLSEQAARAEAALERAEDNLNEADQDAARKLPAYEESDLFTYLKDRDFGTGKYKPRGMTRRIDRWLAKLIGYQQAKRNYDFLKSTPESMRQIIAEDRAALDTVMAELERMRDDLARELGADALKVRREQITAERNQATDTLNKLDQRSEQIQRDLNALADRHCDYYQKAIAAFRGMIERSDTRALQQRARQTVSLTDDQIIARMNGLESEIGQLDATVAGWRNQISTHQQIFEAIGRLIQRFRSAGFASGRCLFADSLDVLGSLARADDTYDVEAVWDQIRRTQSWGPSTMDRITEVATHPMTQVLLNAMASAAGAALQEHARRAGHRRNRHYPRRPW</sequence>
<dbReference type="AlphaFoldDB" id="A0A5C5Y4J0"/>
<accession>A0A5C5Y4J0</accession>
<feature type="coiled-coil region" evidence="1">
    <location>
        <begin position="79"/>
        <end position="165"/>
    </location>
</feature>
<evidence type="ECO:0000313" key="3">
    <source>
        <dbReference type="EMBL" id="TWT68292.1"/>
    </source>
</evidence>
<evidence type="ECO:0000256" key="2">
    <source>
        <dbReference type="SAM" id="MobiDB-lite"/>
    </source>
</evidence>
<evidence type="ECO:0008006" key="5">
    <source>
        <dbReference type="Google" id="ProtNLM"/>
    </source>
</evidence>
<gene>
    <name evidence="3" type="ORF">Pan14r_05360</name>
</gene>
<keyword evidence="4" id="KW-1185">Reference proteome</keyword>
<organism evidence="3 4">
    <name type="scientific">Crateriforma conspicua</name>
    <dbReference type="NCBI Taxonomy" id="2527996"/>
    <lineage>
        <taxon>Bacteria</taxon>
        <taxon>Pseudomonadati</taxon>
        <taxon>Planctomycetota</taxon>
        <taxon>Planctomycetia</taxon>
        <taxon>Planctomycetales</taxon>
        <taxon>Planctomycetaceae</taxon>
        <taxon>Crateriforma</taxon>
    </lineage>
</organism>
<evidence type="ECO:0000256" key="1">
    <source>
        <dbReference type="SAM" id="Coils"/>
    </source>
</evidence>
<dbReference type="OrthoDB" id="274366at2"/>